<evidence type="ECO:0000313" key="11">
    <source>
        <dbReference type="EMBL" id="MEX6634430.1"/>
    </source>
</evidence>
<feature type="domain" description="Ancillary SecYEG translocon subunit/Cell division coordinator CpoB TPR" evidence="10">
    <location>
        <begin position="25"/>
        <end position="145"/>
    </location>
</feature>
<keyword evidence="5 9" id="KW-1133">Transmembrane helix</keyword>
<dbReference type="InterPro" id="IPR018704">
    <property type="entry name" value="SecYEG/CpoB_TPR"/>
</dbReference>
<name>A0ABV3Z6I9_9PROT</name>
<comment type="subcellular location">
    <subcellularLocation>
        <location evidence="2">Cell membrane</location>
    </subcellularLocation>
    <subcellularLocation>
        <location evidence="1">Membrane</location>
        <topology evidence="1">Single-pass membrane protein</topology>
    </subcellularLocation>
</comment>
<feature type="transmembrane region" description="Helical" evidence="9">
    <location>
        <begin position="30"/>
        <end position="49"/>
    </location>
</feature>
<evidence type="ECO:0000256" key="9">
    <source>
        <dbReference type="SAM" id="Phobius"/>
    </source>
</evidence>
<proteinExistence type="predicted"/>
<dbReference type="EMBL" id="JBEHZE010000001">
    <property type="protein sequence ID" value="MEX6634430.1"/>
    <property type="molecule type" value="Genomic_DNA"/>
</dbReference>
<protein>
    <submittedName>
        <fullName evidence="11">Tetratricopeptide repeat protein</fullName>
    </submittedName>
</protein>
<keyword evidence="4 9" id="KW-0812">Transmembrane</keyword>
<organism evidence="11 12">
    <name type="scientific">Hyphococcus lacteus</name>
    <dbReference type="NCBI Taxonomy" id="3143536"/>
    <lineage>
        <taxon>Bacteria</taxon>
        <taxon>Pseudomonadati</taxon>
        <taxon>Pseudomonadota</taxon>
        <taxon>Alphaproteobacteria</taxon>
        <taxon>Parvularculales</taxon>
        <taxon>Parvularculaceae</taxon>
        <taxon>Hyphococcus</taxon>
    </lineage>
</organism>
<keyword evidence="7" id="KW-0143">Chaperone</keyword>
<keyword evidence="12" id="KW-1185">Reference proteome</keyword>
<feature type="compositionally biased region" description="Polar residues" evidence="8">
    <location>
        <begin position="238"/>
        <end position="248"/>
    </location>
</feature>
<evidence type="ECO:0000256" key="3">
    <source>
        <dbReference type="ARBA" id="ARBA00022475"/>
    </source>
</evidence>
<evidence type="ECO:0000256" key="6">
    <source>
        <dbReference type="ARBA" id="ARBA00023136"/>
    </source>
</evidence>
<dbReference type="PANTHER" id="PTHR38035:SF1">
    <property type="entry name" value="ANCILLARY SECYEG TRANSLOCON SUBUNIT"/>
    <property type="match status" value="1"/>
</dbReference>
<evidence type="ECO:0000256" key="8">
    <source>
        <dbReference type="SAM" id="MobiDB-lite"/>
    </source>
</evidence>
<keyword evidence="3" id="KW-1003">Cell membrane</keyword>
<dbReference type="InterPro" id="IPR026039">
    <property type="entry name" value="YfgM"/>
</dbReference>
<evidence type="ECO:0000256" key="5">
    <source>
        <dbReference type="ARBA" id="ARBA00022989"/>
    </source>
</evidence>
<feature type="compositionally biased region" description="Basic and acidic residues" evidence="8">
    <location>
        <begin position="259"/>
        <end position="269"/>
    </location>
</feature>
<evidence type="ECO:0000256" key="7">
    <source>
        <dbReference type="ARBA" id="ARBA00023186"/>
    </source>
</evidence>
<sequence>MANEDETILREVDQELAEERQWALFRQHGPAVVGAAIAIVVGVAGWQVWSHLQTSKAEKHAVEFLAAVETLEEDPMAGRAALESVAEAKGGYGALASLRRAGSYAANGERLKAVEVYRELANSDAPRRMRELAQLRAAYLSLAEGRDVVMSDLGNLTDVTGPFSFYAQEVLALAALFEKDYEASLSAFRALSINLEAPQGIRERAEEFAALASAAKEGVNITGETRLDDLLKVVGETTAPSDTENTMTEPVDAQNDTPSDDHADHNHEE</sequence>
<dbReference type="PANTHER" id="PTHR38035">
    <property type="entry name" value="UPF0070 PROTEIN YFGM"/>
    <property type="match status" value="1"/>
</dbReference>
<keyword evidence="6 9" id="KW-0472">Membrane</keyword>
<evidence type="ECO:0000256" key="2">
    <source>
        <dbReference type="ARBA" id="ARBA00004236"/>
    </source>
</evidence>
<comment type="caution">
    <text evidence="11">The sequence shown here is derived from an EMBL/GenBank/DDBJ whole genome shotgun (WGS) entry which is preliminary data.</text>
</comment>
<dbReference type="RefSeq" id="WP_369314414.1">
    <property type="nucleotide sequence ID" value="NZ_JBEHZE010000001.1"/>
</dbReference>
<reference evidence="11 12" key="1">
    <citation type="submission" date="2024-05" db="EMBL/GenBank/DDBJ databases">
        <title>Three bacterial strains, DH-69, EH-24, and ECK-19 isolated from coastal sediments.</title>
        <authorList>
            <person name="Ye Y.-Q."/>
            <person name="Du Z.-J."/>
        </authorList>
    </citation>
    <scope>NUCLEOTIDE SEQUENCE [LARGE SCALE GENOMIC DNA]</scope>
    <source>
        <strain evidence="11 12">ECK-19</strain>
    </source>
</reference>
<evidence type="ECO:0000256" key="4">
    <source>
        <dbReference type="ARBA" id="ARBA00022692"/>
    </source>
</evidence>
<gene>
    <name evidence="11" type="ORF">ABFZ84_12815</name>
</gene>
<evidence type="ECO:0000313" key="12">
    <source>
        <dbReference type="Proteomes" id="UP001560685"/>
    </source>
</evidence>
<dbReference type="Proteomes" id="UP001560685">
    <property type="component" value="Unassembled WGS sequence"/>
</dbReference>
<feature type="region of interest" description="Disordered" evidence="8">
    <location>
        <begin position="235"/>
        <end position="269"/>
    </location>
</feature>
<evidence type="ECO:0000259" key="10">
    <source>
        <dbReference type="Pfam" id="PF09976"/>
    </source>
</evidence>
<accession>A0ABV3Z6I9</accession>
<evidence type="ECO:0000256" key="1">
    <source>
        <dbReference type="ARBA" id="ARBA00004167"/>
    </source>
</evidence>
<dbReference type="Pfam" id="PF09976">
    <property type="entry name" value="TPR_21"/>
    <property type="match status" value="1"/>
</dbReference>